<dbReference type="Proteomes" id="UP000190951">
    <property type="component" value="Chromosome"/>
</dbReference>
<dbReference type="AlphaFoldDB" id="A0A1S8MDY2"/>
<dbReference type="GO" id="GO:0030436">
    <property type="term" value="P:asexual sporulation"/>
    <property type="evidence" value="ECO:0007669"/>
    <property type="project" value="InterPro"/>
</dbReference>
<dbReference type="GO" id="GO:0005886">
    <property type="term" value="C:plasma membrane"/>
    <property type="evidence" value="ECO:0007669"/>
    <property type="project" value="UniProtKB-SubCell"/>
</dbReference>
<evidence type="ECO:0000313" key="3">
    <source>
        <dbReference type="Proteomes" id="UP000190951"/>
    </source>
</evidence>
<accession>A0A1S8MDY2</accession>
<dbReference type="GO" id="GO:0006508">
    <property type="term" value="P:proteolysis"/>
    <property type="evidence" value="ECO:0007669"/>
    <property type="project" value="UniProtKB-KW"/>
</dbReference>
<keyword evidence="3" id="KW-1185">Reference proteome</keyword>
<dbReference type="Pfam" id="PF03419">
    <property type="entry name" value="Peptidase_U4"/>
    <property type="match status" value="1"/>
</dbReference>
<comment type="subcellular location">
    <subcellularLocation>
        <location evidence="1">Cell membrane</location>
    </subcellularLocation>
</comment>
<evidence type="ECO:0000256" key="1">
    <source>
        <dbReference type="PIRNR" id="PIRNR018571"/>
    </source>
</evidence>
<comment type="function">
    <text evidence="1">Probable aspartic protease that is responsible for the proteolytic cleavage of the RNA polymerase sigma E factor (SigE/spoIIGB) to yield the active peptide in the mother cell during sporulation. Responds to a signal from the forespore that is triggered by the extracellular signal protein SpoIIR.</text>
</comment>
<dbReference type="GO" id="GO:0030435">
    <property type="term" value="P:sporulation resulting in formation of a cellular spore"/>
    <property type="evidence" value="ECO:0007669"/>
    <property type="project" value="UniProtKB-KW"/>
</dbReference>
<keyword evidence="1" id="KW-0645">Protease</keyword>
<dbReference type="EC" id="3.4.23.-" evidence="1"/>
<comment type="similarity">
    <text evidence="1">Belongs to the peptidase U4 family.</text>
</comment>
<sequence length="266" mass="30691">MVVYLDVLIFENSIVNTFLLYITAQTLRIKVKMRYLILAGILGGLYVIVLIIPSLKIFSCLIFKILAAVLMIIMSFRKKNFIFNVKALAIFIMYSMLTAGLCFFIELNYESDSLLNVFVGNTSYKWILISIMIIYMFVNRIIWFINDRKLTQKLIYKIEVVFKDNEKVIKAFLDTGNELREPITNLPVIVAEKNLFGNIKLDDYAKFYVPFRLFDGNMGKLEAFKPSCVKIYIGNEVVVKNIIIALIDNKLSEFNDYNALLSRGSI</sequence>
<dbReference type="NCBIfam" id="TIGR02854">
    <property type="entry name" value="spore_II_GA"/>
    <property type="match status" value="1"/>
</dbReference>
<protein>
    <recommendedName>
        <fullName evidence="1">Sporulation sigma-E factor-processing peptidase</fullName>
        <ecNumber evidence="1">3.4.23.-</ecNumber>
    </recommendedName>
    <alternativeName>
        <fullName evidence="1">Membrane-associated aspartic protease</fullName>
    </alternativeName>
    <alternativeName>
        <fullName evidence="1">Stage II sporulation protein GA</fullName>
    </alternativeName>
</protein>
<keyword evidence="1" id="KW-0064">Aspartyl protease</keyword>
<keyword evidence="1" id="KW-1003">Cell membrane</keyword>
<gene>
    <name evidence="2" type="ORF">CROST_022720</name>
</gene>
<name>A0A1S8MDY2_9CLOT</name>
<dbReference type="STRING" id="84029.CROST_35220"/>
<dbReference type="RefSeq" id="WP_077832853.1">
    <property type="nucleotide sequence ID" value="NZ_CP096983.1"/>
</dbReference>
<proteinExistence type="inferred from homology"/>
<evidence type="ECO:0000313" key="2">
    <source>
        <dbReference type="EMBL" id="URZ11555.1"/>
    </source>
</evidence>
<dbReference type="EMBL" id="CP096983">
    <property type="protein sequence ID" value="URZ11555.1"/>
    <property type="molecule type" value="Genomic_DNA"/>
</dbReference>
<dbReference type="KEGG" id="crw:CROST_022720"/>
<dbReference type="InterPro" id="IPR005081">
    <property type="entry name" value="SpoIIGA"/>
</dbReference>
<reference evidence="2 3" key="1">
    <citation type="submission" date="2022-04" db="EMBL/GenBank/DDBJ databases">
        <title>Genome sequence of C. roseum typestrain.</title>
        <authorList>
            <person name="Poehlein A."/>
            <person name="Schoch T."/>
            <person name="Duerre P."/>
            <person name="Daniel R."/>
        </authorList>
    </citation>
    <scope>NUCLEOTIDE SEQUENCE [LARGE SCALE GENOMIC DNA]</scope>
    <source>
        <strain evidence="2 3">DSM 7320</strain>
    </source>
</reference>
<dbReference type="PIRSF" id="PIRSF018571">
    <property type="entry name" value="SpoIIGA"/>
    <property type="match status" value="1"/>
</dbReference>
<keyword evidence="1" id="KW-0749">Sporulation</keyword>
<dbReference type="GO" id="GO:0004190">
    <property type="term" value="F:aspartic-type endopeptidase activity"/>
    <property type="evidence" value="ECO:0007669"/>
    <property type="project" value="UniProtKB-KW"/>
</dbReference>
<organism evidence="2 3">
    <name type="scientific">Clostridium felsineum</name>
    <dbReference type="NCBI Taxonomy" id="36839"/>
    <lineage>
        <taxon>Bacteria</taxon>
        <taxon>Bacillati</taxon>
        <taxon>Bacillota</taxon>
        <taxon>Clostridia</taxon>
        <taxon>Eubacteriales</taxon>
        <taxon>Clostridiaceae</taxon>
        <taxon>Clostridium</taxon>
    </lineage>
</organism>
<keyword evidence="1" id="KW-0378">Hydrolase</keyword>
<keyword evidence="1" id="KW-0472">Membrane</keyword>